<dbReference type="OrthoDB" id="10261556at2759"/>
<dbReference type="GO" id="GO:0003676">
    <property type="term" value="F:nucleic acid binding"/>
    <property type="evidence" value="ECO:0007669"/>
    <property type="project" value="InterPro"/>
</dbReference>
<keyword evidence="3" id="KW-0067">ATP-binding</keyword>
<dbReference type="GO" id="GO:0005694">
    <property type="term" value="C:chromosome"/>
    <property type="evidence" value="ECO:0007669"/>
    <property type="project" value="TreeGrafter"/>
</dbReference>
<dbReference type="GO" id="GO:0005524">
    <property type="term" value="F:ATP binding"/>
    <property type="evidence" value="ECO:0007669"/>
    <property type="project" value="UniProtKB-KW"/>
</dbReference>
<evidence type="ECO:0000259" key="7">
    <source>
        <dbReference type="PROSITE" id="PS51192"/>
    </source>
</evidence>
<keyword evidence="10" id="KW-1185">Reference proteome</keyword>
<feature type="region of interest" description="Disordered" evidence="6">
    <location>
        <begin position="1"/>
        <end position="33"/>
    </location>
</feature>
<protein>
    <recommendedName>
        <fullName evidence="5">DNA 3'-5' helicase</fullName>
        <ecNumber evidence="5">5.6.2.4</ecNumber>
    </recommendedName>
</protein>
<dbReference type="PANTHER" id="PTHR13710">
    <property type="entry name" value="DNA HELICASE RECQ FAMILY MEMBER"/>
    <property type="match status" value="1"/>
</dbReference>
<evidence type="ECO:0000256" key="2">
    <source>
        <dbReference type="ARBA" id="ARBA00022741"/>
    </source>
</evidence>
<dbReference type="PROSITE" id="PS51192">
    <property type="entry name" value="HELICASE_ATP_BIND_1"/>
    <property type="match status" value="1"/>
</dbReference>
<dbReference type="EMBL" id="KV426043">
    <property type="protein sequence ID" value="KZV90674.1"/>
    <property type="molecule type" value="Genomic_DNA"/>
</dbReference>
<dbReference type="GO" id="GO:0000724">
    <property type="term" value="P:double-strand break repair via homologous recombination"/>
    <property type="evidence" value="ECO:0007669"/>
    <property type="project" value="TreeGrafter"/>
</dbReference>
<feature type="compositionally biased region" description="Basic and acidic residues" evidence="6">
    <location>
        <begin position="424"/>
        <end position="446"/>
    </location>
</feature>
<dbReference type="Gene3D" id="3.40.50.300">
    <property type="entry name" value="P-loop containing nucleotide triphosphate hydrolases"/>
    <property type="match status" value="2"/>
</dbReference>
<dbReference type="InParanoid" id="A0A165GKY6"/>
<evidence type="ECO:0000313" key="9">
    <source>
        <dbReference type="EMBL" id="KZV90674.1"/>
    </source>
</evidence>
<comment type="similarity">
    <text evidence="1">Belongs to the helicase family. RecQ subfamily.</text>
</comment>
<dbReference type="STRING" id="1314781.A0A165GKY6"/>
<evidence type="ECO:0000256" key="6">
    <source>
        <dbReference type="SAM" id="MobiDB-lite"/>
    </source>
</evidence>
<comment type="catalytic activity">
    <reaction evidence="4">
        <text>Couples ATP hydrolysis with the unwinding of duplex DNA by translocating in the 3'-5' direction.</text>
        <dbReference type="EC" id="5.6.2.4"/>
    </reaction>
</comment>
<name>A0A165GKY6_EXIGL</name>
<evidence type="ECO:0000256" key="5">
    <source>
        <dbReference type="ARBA" id="ARBA00034808"/>
    </source>
</evidence>
<dbReference type="InterPro" id="IPR027417">
    <property type="entry name" value="P-loop_NTPase"/>
</dbReference>
<dbReference type="GO" id="GO:0016787">
    <property type="term" value="F:hydrolase activity"/>
    <property type="evidence" value="ECO:0007669"/>
    <property type="project" value="UniProtKB-KW"/>
</dbReference>
<dbReference type="SMART" id="SM00490">
    <property type="entry name" value="HELICc"/>
    <property type="match status" value="1"/>
</dbReference>
<dbReference type="SMART" id="SM00487">
    <property type="entry name" value="DEXDc"/>
    <property type="match status" value="1"/>
</dbReference>
<evidence type="ECO:0000313" key="10">
    <source>
        <dbReference type="Proteomes" id="UP000077266"/>
    </source>
</evidence>
<evidence type="ECO:0000256" key="4">
    <source>
        <dbReference type="ARBA" id="ARBA00034617"/>
    </source>
</evidence>
<dbReference type="PANTHER" id="PTHR13710:SF154">
    <property type="entry name" value="RECQ HELICASE, PUTATIVE (AFU_ORTHOLOGUE AFUA_6G14720)-RELATED"/>
    <property type="match status" value="1"/>
</dbReference>
<dbReference type="GO" id="GO:0043138">
    <property type="term" value="F:3'-5' DNA helicase activity"/>
    <property type="evidence" value="ECO:0007669"/>
    <property type="project" value="UniProtKB-EC"/>
</dbReference>
<gene>
    <name evidence="9" type="ORF">EXIGLDRAFT_616587</name>
</gene>
<evidence type="ECO:0000256" key="3">
    <source>
        <dbReference type="ARBA" id="ARBA00022840"/>
    </source>
</evidence>
<dbReference type="Pfam" id="PF00271">
    <property type="entry name" value="Helicase_C"/>
    <property type="match status" value="1"/>
</dbReference>
<feature type="compositionally biased region" description="Basic and acidic residues" evidence="6">
    <location>
        <begin position="18"/>
        <end position="32"/>
    </location>
</feature>
<keyword evidence="2" id="KW-0547">Nucleotide-binding</keyword>
<dbReference type="GO" id="GO:0009378">
    <property type="term" value="F:four-way junction helicase activity"/>
    <property type="evidence" value="ECO:0007669"/>
    <property type="project" value="TreeGrafter"/>
</dbReference>
<dbReference type="GO" id="GO:0005737">
    <property type="term" value="C:cytoplasm"/>
    <property type="evidence" value="ECO:0007669"/>
    <property type="project" value="TreeGrafter"/>
</dbReference>
<feature type="region of interest" description="Disordered" evidence="6">
    <location>
        <begin position="411"/>
        <end position="446"/>
    </location>
</feature>
<dbReference type="AlphaFoldDB" id="A0A165GKY6"/>
<keyword evidence="9" id="KW-0378">Hydrolase</keyword>
<feature type="compositionally biased region" description="Polar residues" evidence="6">
    <location>
        <begin position="1"/>
        <end position="15"/>
    </location>
</feature>
<dbReference type="SUPFAM" id="SSF52540">
    <property type="entry name" value="P-loop containing nucleoside triphosphate hydrolases"/>
    <property type="match status" value="1"/>
</dbReference>
<dbReference type="Proteomes" id="UP000077266">
    <property type="component" value="Unassembled WGS sequence"/>
</dbReference>
<dbReference type="Pfam" id="PF00270">
    <property type="entry name" value="DEAD"/>
    <property type="match status" value="1"/>
</dbReference>
<dbReference type="InterPro" id="IPR011545">
    <property type="entry name" value="DEAD/DEAH_box_helicase_dom"/>
</dbReference>
<accession>A0A165GKY6</accession>
<dbReference type="EC" id="5.6.2.4" evidence="5"/>
<proteinExistence type="inferred from homology"/>
<sequence length="446" mass="50242">MDTPISRAQTPNNASDDAAQRDTPDPPRRVVDDPIQTDATSYVVQPSPDDIEAITTRFRRLTGLRLCSWQAFVTAVCNTGKKDLFVLAPPGAGKTLAFLAPLIFNPHHIVVIICPLIALGSQHFKSCVALGISAIELTAKTATNANYKDIARCLFRVIIAPPEVANRDPRFVKLFKVNAFALRFYRVIADEVHCVEEWSDFRPQYLNFDLLLHWLPPRARFLCASATVTDALRARIMKTFRLQPKTTELIRLNNDCPNIFFAVRKMSGTPTNYNDLLSLLPSDPDLIAYDCPPPPKFMVFMPSKKECVEARLFLMHHLPLHSVGRICWFFSDCSEGYKNKMLQDLKDGKIWGMFCTDSAGMGIDVPDVRIVIQWGIKNVTFATLYQRIGRGGRDRSLQALALVYVENAHWPDDGKGKAPLKTSVKREAPDDEIPSKRVKIEEKEVR</sequence>
<evidence type="ECO:0000256" key="1">
    <source>
        <dbReference type="ARBA" id="ARBA00005446"/>
    </source>
</evidence>
<evidence type="ECO:0000259" key="8">
    <source>
        <dbReference type="PROSITE" id="PS51194"/>
    </source>
</evidence>
<feature type="domain" description="Helicase C-terminal" evidence="8">
    <location>
        <begin position="272"/>
        <end position="446"/>
    </location>
</feature>
<reference evidence="9 10" key="1">
    <citation type="journal article" date="2016" name="Mol. Biol. Evol.">
        <title>Comparative Genomics of Early-Diverging Mushroom-Forming Fungi Provides Insights into the Origins of Lignocellulose Decay Capabilities.</title>
        <authorList>
            <person name="Nagy L.G."/>
            <person name="Riley R."/>
            <person name="Tritt A."/>
            <person name="Adam C."/>
            <person name="Daum C."/>
            <person name="Floudas D."/>
            <person name="Sun H."/>
            <person name="Yadav J.S."/>
            <person name="Pangilinan J."/>
            <person name="Larsson K.H."/>
            <person name="Matsuura K."/>
            <person name="Barry K."/>
            <person name="Labutti K."/>
            <person name="Kuo R."/>
            <person name="Ohm R.A."/>
            <person name="Bhattacharya S.S."/>
            <person name="Shirouzu T."/>
            <person name="Yoshinaga Y."/>
            <person name="Martin F.M."/>
            <person name="Grigoriev I.V."/>
            <person name="Hibbett D.S."/>
        </authorList>
    </citation>
    <scope>NUCLEOTIDE SEQUENCE [LARGE SCALE GENOMIC DNA]</scope>
    <source>
        <strain evidence="9 10">HHB12029</strain>
    </source>
</reference>
<organism evidence="9 10">
    <name type="scientific">Exidia glandulosa HHB12029</name>
    <dbReference type="NCBI Taxonomy" id="1314781"/>
    <lineage>
        <taxon>Eukaryota</taxon>
        <taxon>Fungi</taxon>
        <taxon>Dikarya</taxon>
        <taxon>Basidiomycota</taxon>
        <taxon>Agaricomycotina</taxon>
        <taxon>Agaricomycetes</taxon>
        <taxon>Auriculariales</taxon>
        <taxon>Exidiaceae</taxon>
        <taxon>Exidia</taxon>
    </lineage>
</organism>
<dbReference type="PROSITE" id="PS51194">
    <property type="entry name" value="HELICASE_CTER"/>
    <property type="match status" value="1"/>
</dbReference>
<dbReference type="InterPro" id="IPR014001">
    <property type="entry name" value="Helicase_ATP-bd"/>
</dbReference>
<dbReference type="InterPro" id="IPR001650">
    <property type="entry name" value="Helicase_C-like"/>
</dbReference>
<feature type="domain" description="Helicase ATP-binding" evidence="7">
    <location>
        <begin position="75"/>
        <end position="246"/>
    </location>
</feature>